<gene>
    <name evidence="2" type="ORF">DRJ31_05055</name>
</gene>
<dbReference type="Proteomes" id="UP000278475">
    <property type="component" value="Unassembled WGS sequence"/>
</dbReference>
<feature type="domain" description="Coenzyme F420:L-glutamate ligase-like" evidence="1">
    <location>
        <begin position="33"/>
        <end position="182"/>
    </location>
</feature>
<dbReference type="EMBL" id="QMQV01000037">
    <property type="protein sequence ID" value="RLE49392.1"/>
    <property type="molecule type" value="Genomic_DNA"/>
</dbReference>
<dbReference type="AlphaFoldDB" id="A0A497EQQ6"/>
<dbReference type="PANTHER" id="PTHR47917:SF1">
    <property type="entry name" value="COENZYME F420:L-GLUTAMATE LIGASE"/>
    <property type="match status" value="1"/>
</dbReference>
<dbReference type="PANTHER" id="PTHR47917">
    <property type="match status" value="1"/>
</dbReference>
<dbReference type="GO" id="GO:0052618">
    <property type="term" value="F:coenzyme F420-0:L-glutamate ligase activity"/>
    <property type="evidence" value="ECO:0007669"/>
    <property type="project" value="TreeGrafter"/>
</dbReference>
<dbReference type="InterPro" id="IPR002847">
    <property type="entry name" value="F420-0_gamma-glut_ligase-dom"/>
</dbReference>
<dbReference type="Pfam" id="PF01996">
    <property type="entry name" value="F420_ligase"/>
    <property type="match status" value="1"/>
</dbReference>
<evidence type="ECO:0000313" key="3">
    <source>
        <dbReference type="Proteomes" id="UP000278475"/>
    </source>
</evidence>
<comment type="caution">
    <text evidence="2">The sequence shown here is derived from an EMBL/GenBank/DDBJ whole genome shotgun (WGS) entry which is preliminary data.</text>
</comment>
<dbReference type="Gene3D" id="3.30.1330.100">
    <property type="entry name" value="CofE-like"/>
    <property type="match status" value="1"/>
</dbReference>
<evidence type="ECO:0000259" key="1">
    <source>
        <dbReference type="Pfam" id="PF01996"/>
    </source>
</evidence>
<dbReference type="SUPFAM" id="SSF144010">
    <property type="entry name" value="CofE-like"/>
    <property type="match status" value="1"/>
</dbReference>
<proteinExistence type="predicted"/>
<organism evidence="2 3">
    <name type="scientific">Thermoproteota archaeon</name>
    <dbReference type="NCBI Taxonomy" id="2056631"/>
    <lineage>
        <taxon>Archaea</taxon>
        <taxon>Thermoproteota</taxon>
    </lineage>
</organism>
<protein>
    <recommendedName>
        <fullName evidence="1">Coenzyme F420:L-glutamate ligase-like domain-containing protein</fullName>
    </recommendedName>
</protein>
<evidence type="ECO:0000313" key="2">
    <source>
        <dbReference type="EMBL" id="RLE49392.1"/>
    </source>
</evidence>
<accession>A0A497EQQ6</accession>
<sequence length="292" mass="32610">MPFKVAALLSFKEMRLDIEVVETHYWLPGLNPVEEVVKAVKDKVSDGDIVFISEKAISTALGRLVDEKHVKPSRVARFFVKIWVRGLWVLFFSKICHLRRETVEKLRKYPIELGARHKIVALKFSGILACLKHFSEGGIDASNLPYSYVALPLNDPKIAEEICEKLGAKVIVAVVDGDSTFKIGNAFFSTRKSYVKGIQSFGGFLTYLICRALRAEEYPTLVALAGGNVELSWLMRLARKAVKEMRGSLGRTAWDVAEHFGVGLDQVTWKMLMSIKHKPIAIVKASSSSKKG</sequence>
<reference evidence="2 3" key="1">
    <citation type="submission" date="2018-06" db="EMBL/GenBank/DDBJ databases">
        <title>Extensive metabolic versatility and redundancy in microbially diverse, dynamic hydrothermal sediments.</title>
        <authorList>
            <person name="Dombrowski N."/>
            <person name="Teske A."/>
            <person name="Baker B.J."/>
        </authorList>
    </citation>
    <scope>NUCLEOTIDE SEQUENCE [LARGE SCALE GENOMIC DNA]</scope>
    <source>
        <strain evidence="2">B66_G16</strain>
    </source>
</reference>
<name>A0A497EQQ6_9CREN</name>